<feature type="compositionally biased region" description="Basic residues" evidence="1">
    <location>
        <begin position="344"/>
        <end position="357"/>
    </location>
</feature>
<feature type="compositionally biased region" description="Acidic residues" evidence="1">
    <location>
        <begin position="320"/>
        <end position="336"/>
    </location>
</feature>
<feature type="region of interest" description="Disordered" evidence="1">
    <location>
        <begin position="320"/>
        <end position="409"/>
    </location>
</feature>
<feature type="region of interest" description="Disordered" evidence="1">
    <location>
        <begin position="156"/>
        <end position="250"/>
    </location>
</feature>
<feature type="compositionally biased region" description="Low complexity" evidence="1">
    <location>
        <begin position="54"/>
        <end position="64"/>
    </location>
</feature>
<reference evidence="2 3" key="1">
    <citation type="submission" date="2024-01" db="EMBL/GenBank/DDBJ databases">
        <title>A draft genome for a cacao thread blight-causing isolate of Paramarasmius palmivorus.</title>
        <authorList>
            <person name="Baruah I.K."/>
            <person name="Bukari Y."/>
            <person name="Amoako-Attah I."/>
            <person name="Meinhardt L.W."/>
            <person name="Bailey B.A."/>
            <person name="Cohen S.P."/>
        </authorList>
    </citation>
    <scope>NUCLEOTIDE SEQUENCE [LARGE SCALE GENOMIC DNA]</scope>
    <source>
        <strain evidence="2 3">GH-12</strain>
    </source>
</reference>
<feature type="compositionally biased region" description="Polar residues" evidence="1">
    <location>
        <begin position="362"/>
        <end position="384"/>
    </location>
</feature>
<proteinExistence type="predicted"/>
<sequence length="423" mass="46207">MPFPFTFNFIVPGLSNPFTPPPLPPAPPDELNLGPSIHHSTRHSQMSVFDTAVSPSSSSYTTPPQRSRKRSRHWEPTPPMTTTREMVDEGEGVVYVDQERDDEDDPLNPHSASYQPPAKRRRLLGGLGGLGGLALTAAAVDGVIAVHPIHYTNAPHAQAQTQTTTKQDPQQHQQHEAPPPPYTESAASSSQHSLVHEHDSKRAHTTNTRLRTPQRQRQALTPRRRRVQPRSHIFPNSPAQPEFSFNAPSTSASGAAFTFAHAHPSTSQQPVPQTPRHEAEEEGEGEGDDSLSRLTSQLTSLIAEGKRALGREVVVMSECREDEEDDGLGGWVDEDAGSQSQSQRKLKRRGSGSRRGRGSPYLNGSANSSLPGTPLPNATFTVPSTPAAAGLGLEREEWESPEIRESMERARRKVLEARAARGL</sequence>
<dbReference type="AlphaFoldDB" id="A0AAW0E5K1"/>
<name>A0AAW0E5K1_9AGAR</name>
<feature type="compositionally biased region" description="Low complexity" evidence="1">
    <location>
        <begin position="156"/>
        <end position="172"/>
    </location>
</feature>
<dbReference type="Proteomes" id="UP001383192">
    <property type="component" value="Unassembled WGS sequence"/>
</dbReference>
<gene>
    <name evidence="2" type="ORF">VNI00_000458</name>
</gene>
<feature type="compositionally biased region" description="Acidic residues" evidence="1">
    <location>
        <begin position="280"/>
        <end position="289"/>
    </location>
</feature>
<feature type="region of interest" description="Disordered" evidence="1">
    <location>
        <begin position="263"/>
        <end position="292"/>
    </location>
</feature>
<feature type="compositionally biased region" description="Low complexity" evidence="1">
    <location>
        <begin position="205"/>
        <end position="221"/>
    </location>
</feature>
<evidence type="ECO:0000256" key="1">
    <source>
        <dbReference type="SAM" id="MobiDB-lite"/>
    </source>
</evidence>
<keyword evidence="3" id="KW-1185">Reference proteome</keyword>
<evidence type="ECO:0000313" key="3">
    <source>
        <dbReference type="Proteomes" id="UP001383192"/>
    </source>
</evidence>
<dbReference type="EMBL" id="JAYKXP010000002">
    <property type="protein sequence ID" value="KAK7060726.1"/>
    <property type="molecule type" value="Genomic_DNA"/>
</dbReference>
<organism evidence="2 3">
    <name type="scientific">Paramarasmius palmivorus</name>
    <dbReference type="NCBI Taxonomy" id="297713"/>
    <lineage>
        <taxon>Eukaryota</taxon>
        <taxon>Fungi</taxon>
        <taxon>Dikarya</taxon>
        <taxon>Basidiomycota</taxon>
        <taxon>Agaricomycotina</taxon>
        <taxon>Agaricomycetes</taxon>
        <taxon>Agaricomycetidae</taxon>
        <taxon>Agaricales</taxon>
        <taxon>Marasmiineae</taxon>
        <taxon>Marasmiaceae</taxon>
        <taxon>Paramarasmius</taxon>
    </lineage>
</organism>
<evidence type="ECO:0000313" key="2">
    <source>
        <dbReference type="EMBL" id="KAK7060726.1"/>
    </source>
</evidence>
<protein>
    <submittedName>
        <fullName evidence="2">Uncharacterized protein</fullName>
    </submittedName>
</protein>
<feature type="region of interest" description="Disordered" evidence="1">
    <location>
        <begin position="20"/>
        <end position="119"/>
    </location>
</feature>
<comment type="caution">
    <text evidence="2">The sequence shown here is derived from an EMBL/GenBank/DDBJ whole genome shotgun (WGS) entry which is preliminary data.</text>
</comment>
<accession>A0AAW0E5K1</accession>